<proteinExistence type="predicted"/>
<evidence type="ECO:0000313" key="2">
    <source>
        <dbReference type="Proteomes" id="UP001295462"/>
    </source>
</evidence>
<evidence type="ECO:0008006" key="3">
    <source>
        <dbReference type="Google" id="ProtNLM"/>
    </source>
</evidence>
<dbReference type="AlphaFoldDB" id="A0AAU9QG89"/>
<organism evidence="1 2">
    <name type="scientific">Vibrio jasicida</name>
    <dbReference type="NCBI Taxonomy" id="766224"/>
    <lineage>
        <taxon>Bacteria</taxon>
        <taxon>Pseudomonadati</taxon>
        <taxon>Pseudomonadota</taxon>
        <taxon>Gammaproteobacteria</taxon>
        <taxon>Vibrionales</taxon>
        <taxon>Vibrionaceae</taxon>
        <taxon>Vibrio</taxon>
    </lineage>
</organism>
<sequence>MAMADVSAYVTNVGVLLESRAFHSQKCCHSRVHGLGT</sequence>
<reference evidence="1" key="1">
    <citation type="submission" date="2022-01" db="EMBL/GenBank/DDBJ databases">
        <authorList>
            <person name="Lagorce A."/>
        </authorList>
    </citation>
    <scope>NUCLEOTIDE SEQUENCE</scope>
    <source>
        <strain evidence="1">Th15_F1_A12</strain>
    </source>
</reference>
<accession>A0AAU9QG89</accession>
<gene>
    <name evidence="1" type="ORF">THF1A12_10289</name>
</gene>
<comment type="caution">
    <text evidence="1">The sequence shown here is derived from an EMBL/GenBank/DDBJ whole genome shotgun (WGS) entry which is preliminary data.</text>
</comment>
<protein>
    <recommendedName>
        <fullName evidence="3">DUF3265 domain-containing protein</fullName>
    </recommendedName>
</protein>
<dbReference type="Proteomes" id="UP001295462">
    <property type="component" value="Unassembled WGS sequence"/>
</dbReference>
<name>A0AAU9QG89_9VIBR</name>
<dbReference type="EMBL" id="CAKMUD010000001">
    <property type="protein sequence ID" value="CAH1564601.1"/>
    <property type="molecule type" value="Genomic_DNA"/>
</dbReference>
<evidence type="ECO:0000313" key="1">
    <source>
        <dbReference type="EMBL" id="CAH1564601.1"/>
    </source>
</evidence>